<dbReference type="SUPFAM" id="SSF55729">
    <property type="entry name" value="Acyl-CoA N-acyltransferases (Nat)"/>
    <property type="match status" value="1"/>
</dbReference>
<accession>B0TH03</accession>
<dbReference type="STRING" id="498761.HM1_1248"/>
<dbReference type="InterPro" id="IPR020036">
    <property type="entry name" value="PseH"/>
</dbReference>
<dbReference type="eggNOG" id="COG1670">
    <property type="taxonomic scope" value="Bacteria"/>
</dbReference>
<dbReference type="Pfam" id="PF13302">
    <property type="entry name" value="Acetyltransf_3"/>
    <property type="match status" value="1"/>
</dbReference>
<dbReference type="PROSITE" id="PS51186">
    <property type="entry name" value="GNAT"/>
    <property type="match status" value="1"/>
</dbReference>
<dbReference type="PANTHER" id="PTHR43415:SF3">
    <property type="entry name" value="GNAT-FAMILY ACETYLTRANSFERASE"/>
    <property type="match status" value="1"/>
</dbReference>
<dbReference type="AlphaFoldDB" id="B0TH03"/>
<evidence type="ECO:0000259" key="1">
    <source>
        <dbReference type="PROSITE" id="PS51186"/>
    </source>
</evidence>
<dbReference type="Gene3D" id="3.40.630.30">
    <property type="match status" value="1"/>
</dbReference>
<dbReference type="NCBIfam" id="TIGR03585">
    <property type="entry name" value="PseH"/>
    <property type="match status" value="1"/>
</dbReference>
<dbReference type="InterPro" id="IPR016181">
    <property type="entry name" value="Acyl_CoA_acyltransferase"/>
</dbReference>
<feature type="domain" description="N-acetyltransferase" evidence="1">
    <location>
        <begin position="7"/>
        <end position="175"/>
    </location>
</feature>
<dbReference type="KEGG" id="hmo:HM1_1248"/>
<reference evidence="2 3" key="1">
    <citation type="journal article" date="2008" name="J. Bacteriol.">
        <title>The genome of Heliobacterium modesticaldum, a phototrophic representative of the Firmicutes containing the simplest photosynthetic apparatus.</title>
        <authorList>
            <person name="Sattley W.M."/>
            <person name="Madigan M.T."/>
            <person name="Swingley W.D."/>
            <person name="Cheung P.C."/>
            <person name="Clocksin K.M."/>
            <person name="Conrad A.L."/>
            <person name="Dejesa L.C."/>
            <person name="Honchak B.M."/>
            <person name="Jung D.O."/>
            <person name="Karbach L.E."/>
            <person name="Kurdoglu A."/>
            <person name="Lahiri S."/>
            <person name="Mastrian S.D."/>
            <person name="Page L.E."/>
            <person name="Taylor H.L."/>
            <person name="Wang Z.T."/>
            <person name="Raymond J."/>
            <person name="Chen M."/>
            <person name="Blankenship R.E."/>
            <person name="Touchman J.W."/>
        </authorList>
    </citation>
    <scope>NUCLEOTIDE SEQUENCE [LARGE SCALE GENOMIC DNA]</scope>
    <source>
        <strain evidence="3">ATCC 51547 / Ice1</strain>
    </source>
</reference>
<organism evidence="2 3">
    <name type="scientific">Heliobacterium modesticaldum (strain ATCC 51547 / Ice1)</name>
    <dbReference type="NCBI Taxonomy" id="498761"/>
    <lineage>
        <taxon>Bacteria</taxon>
        <taxon>Bacillati</taxon>
        <taxon>Bacillota</taxon>
        <taxon>Clostridia</taxon>
        <taxon>Eubacteriales</taxon>
        <taxon>Heliobacteriaceae</taxon>
        <taxon>Heliomicrobium</taxon>
    </lineage>
</organism>
<keyword evidence="3" id="KW-1185">Reference proteome</keyword>
<dbReference type="PANTHER" id="PTHR43415">
    <property type="entry name" value="SPERMIDINE N(1)-ACETYLTRANSFERASE"/>
    <property type="match status" value="1"/>
</dbReference>
<evidence type="ECO:0000313" key="3">
    <source>
        <dbReference type="Proteomes" id="UP000008550"/>
    </source>
</evidence>
<gene>
    <name evidence="2" type="ORF">HM1_1248</name>
</gene>
<dbReference type="HOGENOM" id="CLU_013985_3_2_9"/>
<dbReference type="EMBL" id="CP000930">
    <property type="protein sequence ID" value="ABZ83328.1"/>
    <property type="molecule type" value="Genomic_DNA"/>
</dbReference>
<proteinExistence type="predicted"/>
<protein>
    <submittedName>
        <fullName evidence="2">Acetyltransferase, putative</fullName>
    </submittedName>
</protein>
<dbReference type="GO" id="GO:0016747">
    <property type="term" value="F:acyltransferase activity, transferring groups other than amino-acyl groups"/>
    <property type="evidence" value="ECO:0007669"/>
    <property type="project" value="InterPro"/>
</dbReference>
<sequence length="192" mass="22670">MIYGRRVRLRVVEAEDLERVRCWRNSPEVYYPMYNWDPITAEMQRHWYETRVLKRERHHYFLVERFVPGESNYRPVGLISLTDVDGRHRRGDVGFYIANAEDRLPGVALEAEYMLLSFAFDQLGLHKVCLEVIQGNDKVAKMHRHYGFELEGRLRGHVWHDGVFKDVLVMGLLASDFAAHREKIEALLERLA</sequence>
<dbReference type="InterPro" id="IPR000182">
    <property type="entry name" value="GNAT_dom"/>
</dbReference>
<dbReference type="Proteomes" id="UP000008550">
    <property type="component" value="Chromosome"/>
</dbReference>
<evidence type="ECO:0000313" key="2">
    <source>
        <dbReference type="EMBL" id="ABZ83328.1"/>
    </source>
</evidence>
<name>B0TH03_HELMI</name>